<keyword evidence="1" id="KW-1133">Transmembrane helix</keyword>
<reference evidence="2 3" key="1">
    <citation type="submission" date="2020-05" db="EMBL/GenBank/DDBJ databases">
        <authorList>
            <person name="Campoy J."/>
            <person name="Schneeberger K."/>
            <person name="Spophaly S."/>
        </authorList>
    </citation>
    <scope>NUCLEOTIDE SEQUENCE [LARGE SCALE GENOMIC DNA]</scope>
    <source>
        <strain evidence="2">PruArmRojPasFocal</strain>
    </source>
</reference>
<dbReference type="Proteomes" id="UP000507222">
    <property type="component" value="Unassembled WGS sequence"/>
</dbReference>
<evidence type="ECO:0000313" key="2">
    <source>
        <dbReference type="EMBL" id="CAB4281702.1"/>
    </source>
</evidence>
<evidence type="ECO:0000256" key="1">
    <source>
        <dbReference type="SAM" id="Phobius"/>
    </source>
</evidence>
<organism evidence="2 3">
    <name type="scientific">Prunus armeniaca</name>
    <name type="common">Apricot</name>
    <name type="synonym">Armeniaca vulgaris</name>
    <dbReference type="NCBI Taxonomy" id="36596"/>
    <lineage>
        <taxon>Eukaryota</taxon>
        <taxon>Viridiplantae</taxon>
        <taxon>Streptophyta</taxon>
        <taxon>Embryophyta</taxon>
        <taxon>Tracheophyta</taxon>
        <taxon>Spermatophyta</taxon>
        <taxon>Magnoliopsida</taxon>
        <taxon>eudicotyledons</taxon>
        <taxon>Gunneridae</taxon>
        <taxon>Pentapetalae</taxon>
        <taxon>rosids</taxon>
        <taxon>fabids</taxon>
        <taxon>Rosales</taxon>
        <taxon>Rosaceae</taxon>
        <taxon>Amygdaloideae</taxon>
        <taxon>Amygdaleae</taxon>
        <taxon>Prunus</taxon>
    </lineage>
</organism>
<feature type="transmembrane region" description="Helical" evidence="1">
    <location>
        <begin position="92"/>
        <end position="111"/>
    </location>
</feature>
<accession>A0A6J5V073</accession>
<name>A0A6J5V073_PRUAR</name>
<dbReference type="PANTHER" id="PTHR34741">
    <property type="entry name" value="IMAP FAMILY MEMBER 1, PUTATIVE-RELATED"/>
    <property type="match status" value="1"/>
</dbReference>
<dbReference type="AlphaFoldDB" id="A0A6J5V073"/>
<keyword evidence="1" id="KW-0472">Membrane</keyword>
<protein>
    <submittedName>
        <fullName evidence="2">Uncharacterized protein</fullName>
    </submittedName>
</protein>
<feature type="transmembrane region" description="Helical" evidence="1">
    <location>
        <begin position="68"/>
        <end position="86"/>
    </location>
</feature>
<feature type="transmembrane region" description="Helical" evidence="1">
    <location>
        <begin position="123"/>
        <end position="144"/>
    </location>
</feature>
<sequence length="175" mass="19402">MGNTCTASFYYFCQSLKASFHLLLQKIILIVSRLVDLDDPEAPAPAAQPQPSATTAAAARNLDWAKILVVYCLSTGVAMALIHTQVHPSKLPLSFFFLGLAVLLAFTCIMVSKFVQHSKCPRITLHLFHFFGVFFGVTAFFISITIPFPLWFKCTASVIYLASGLVVIFCNHFYN</sequence>
<dbReference type="PANTHER" id="PTHR34741:SF2">
    <property type="entry name" value="VESICLE TRANSPORT PROTEIN"/>
    <property type="match status" value="1"/>
</dbReference>
<keyword evidence="1" id="KW-0812">Transmembrane</keyword>
<feature type="transmembrane region" description="Helical" evidence="1">
    <location>
        <begin position="150"/>
        <end position="174"/>
    </location>
</feature>
<evidence type="ECO:0000313" key="3">
    <source>
        <dbReference type="Proteomes" id="UP000507222"/>
    </source>
</evidence>
<dbReference type="EMBL" id="CAEKDK010000006">
    <property type="protein sequence ID" value="CAB4281702.1"/>
    <property type="molecule type" value="Genomic_DNA"/>
</dbReference>
<gene>
    <name evidence="2" type="ORF">CURHAP_LOCUS34831</name>
</gene>
<proteinExistence type="predicted"/>